<evidence type="ECO:0008006" key="4">
    <source>
        <dbReference type="Google" id="ProtNLM"/>
    </source>
</evidence>
<name>A0A850PRX3_9MYCO</name>
<sequence>MSKIVRVLATAVAVPTIAGIALAGTANADPRLVNGAFVETNGDPLNVLTFETSCGPAGCAGTVSSNQGWTTAAMMTGGRWVFTVSKPGGLTCDDGSYEPAVTSMSVDPVTLGGVLSSDSNFGCEGGTVTTSAFQLQRVG</sequence>
<keyword evidence="1" id="KW-0732">Signal</keyword>
<dbReference type="EMBL" id="JABFYL010000032">
    <property type="protein sequence ID" value="NVN51233.1"/>
    <property type="molecule type" value="Genomic_DNA"/>
</dbReference>
<evidence type="ECO:0000256" key="1">
    <source>
        <dbReference type="SAM" id="SignalP"/>
    </source>
</evidence>
<proteinExistence type="predicted"/>
<accession>A0A850PRX3</accession>
<feature type="signal peptide" evidence="1">
    <location>
        <begin position="1"/>
        <end position="23"/>
    </location>
</feature>
<feature type="chain" id="PRO_5039540611" description="Secreted protein" evidence="1">
    <location>
        <begin position="24"/>
        <end position="139"/>
    </location>
</feature>
<organism evidence="2 3">
    <name type="scientific">Mycolicibacterium hippocampi</name>
    <dbReference type="NCBI Taxonomy" id="659824"/>
    <lineage>
        <taxon>Bacteria</taxon>
        <taxon>Bacillati</taxon>
        <taxon>Actinomycetota</taxon>
        <taxon>Actinomycetes</taxon>
        <taxon>Mycobacteriales</taxon>
        <taxon>Mycobacteriaceae</taxon>
        <taxon>Mycolicibacterium</taxon>
    </lineage>
</organism>
<evidence type="ECO:0000313" key="2">
    <source>
        <dbReference type="EMBL" id="NVN51233.1"/>
    </source>
</evidence>
<dbReference type="RefSeq" id="WP_178359545.1">
    <property type="nucleotide sequence ID" value="NZ_JABFYL010000032.1"/>
</dbReference>
<evidence type="ECO:0000313" key="3">
    <source>
        <dbReference type="Proteomes" id="UP000570517"/>
    </source>
</evidence>
<dbReference type="AlphaFoldDB" id="A0A850PRX3"/>
<comment type="caution">
    <text evidence="2">The sequence shown here is derived from an EMBL/GenBank/DDBJ whole genome shotgun (WGS) entry which is preliminary data.</text>
</comment>
<reference evidence="2 3" key="1">
    <citation type="submission" date="2020-05" db="EMBL/GenBank/DDBJ databases">
        <title>Draft genome sequence of Mycobacterium hippocampi DL, isolated from European seabass, Dicentrarchus labrax, reared in fish farms.</title>
        <authorList>
            <person name="Stathopoulou P."/>
            <person name="Asimakis E."/>
            <person name="Tzokas K."/>
            <person name="Batargias C."/>
            <person name="Tsiamis G."/>
        </authorList>
    </citation>
    <scope>NUCLEOTIDE SEQUENCE [LARGE SCALE GENOMIC DNA]</scope>
    <source>
        <strain evidence="2 3">DL</strain>
    </source>
</reference>
<gene>
    <name evidence="2" type="ORF">HLY00_1271</name>
</gene>
<dbReference type="Proteomes" id="UP000570517">
    <property type="component" value="Unassembled WGS sequence"/>
</dbReference>
<keyword evidence="3" id="KW-1185">Reference proteome</keyword>
<protein>
    <recommendedName>
        <fullName evidence="4">Secreted protein</fullName>
    </recommendedName>
</protein>